<proteinExistence type="predicted"/>
<protein>
    <recommendedName>
        <fullName evidence="3">Beta-glucosidase</fullName>
    </recommendedName>
</protein>
<sequence length="345" mass="38579">MFQSFLQAGFECASIVWPRGPLKGRRQDMHEGTGHVGAAVRGHYEMLKSLGIYTIRSGLPWHKILLPGRWEEEPIHRAFRVAAEAEVEVIWDLVHFGFPIGVSPFDPFFPELLAEFGRRIATISKEYGQRLWVCPVNEPSITAHFCGQVGQWSPGVRRRGYELKRKLARAQIATITSIRKARPDARFLYCDPFEGGRWQFEAVDLLTGRASAGSIGGSREFIDVVGINHYPHFKGPQIARCIANVAQHLSCPIVLSETSHHDGHPAHHHESKGAWLRYVLDQCEQAARGGHGVNGVCWYPVIDSPAWNGRKGDFWSHGLFRIDGTMDSSLSDAIVQNNRNLATAA</sequence>
<evidence type="ECO:0008006" key="3">
    <source>
        <dbReference type="Google" id="ProtNLM"/>
    </source>
</evidence>
<gene>
    <name evidence="1" type="ORF">ABIE08_002935</name>
</gene>
<evidence type="ECO:0000313" key="2">
    <source>
        <dbReference type="Proteomes" id="UP001549321"/>
    </source>
</evidence>
<reference evidence="1 2" key="1">
    <citation type="submission" date="2024-06" db="EMBL/GenBank/DDBJ databases">
        <title>Sorghum-associated microbial communities from plants grown in Nebraska, USA.</title>
        <authorList>
            <person name="Schachtman D."/>
        </authorList>
    </citation>
    <scope>NUCLEOTIDE SEQUENCE [LARGE SCALE GENOMIC DNA]</scope>
    <source>
        <strain evidence="1 2">3207</strain>
    </source>
</reference>
<dbReference type="SUPFAM" id="SSF51445">
    <property type="entry name" value="(Trans)glycosidases"/>
    <property type="match status" value="1"/>
</dbReference>
<dbReference type="EMBL" id="JBEPSM010000002">
    <property type="protein sequence ID" value="MET4634989.1"/>
    <property type="molecule type" value="Genomic_DNA"/>
</dbReference>
<dbReference type="Gene3D" id="3.20.20.80">
    <property type="entry name" value="Glycosidases"/>
    <property type="match status" value="1"/>
</dbReference>
<dbReference type="InterPro" id="IPR017853">
    <property type="entry name" value="GH"/>
</dbReference>
<dbReference type="Proteomes" id="UP001549321">
    <property type="component" value="Unassembled WGS sequence"/>
</dbReference>
<comment type="caution">
    <text evidence="1">The sequence shown here is derived from an EMBL/GenBank/DDBJ whole genome shotgun (WGS) entry which is preliminary data.</text>
</comment>
<organism evidence="1 2">
    <name type="scientific">Kaistia defluvii</name>
    <dbReference type="NCBI Taxonomy" id="410841"/>
    <lineage>
        <taxon>Bacteria</taxon>
        <taxon>Pseudomonadati</taxon>
        <taxon>Pseudomonadota</taxon>
        <taxon>Alphaproteobacteria</taxon>
        <taxon>Hyphomicrobiales</taxon>
        <taxon>Kaistiaceae</taxon>
        <taxon>Kaistia</taxon>
    </lineage>
</organism>
<name>A0ABV2R143_9HYPH</name>
<accession>A0ABV2R143</accession>
<keyword evidence="2" id="KW-1185">Reference proteome</keyword>
<evidence type="ECO:0000313" key="1">
    <source>
        <dbReference type="EMBL" id="MET4634989.1"/>
    </source>
</evidence>